<feature type="domain" description="Ammonium transporter AmtB-like" evidence="6">
    <location>
        <begin position="112"/>
        <end position="493"/>
    </location>
</feature>
<dbReference type="EMBL" id="OB660241">
    <property type="protein sequence ID" value="CAD7223697.1"/>
    <property type="molecule type" value="Genomic_DNA"/>
</dbReference>
<dbReference type="PANTHER" id="PTHR11730:SF60">
    <property type="entry name" value="RH50, ISOFORM D"/>
    <property type="match status" value="1"/>
</dbReference>
<evidence type="ECO:0000259" key="6">
    <source>
        <dbReference type="Pfam" id="PF00909"/>
    </source>
</evidence>
<comment type="subcellular location">
    <subcellularLocation>
        <location evidence="1">Membrane</location>
        <topology evidence="1">Multi-pass membrane protein</topology>
    </subcellularLocation>
</comment>
<comment type="similarity">
    <text evidence="2">Belongs to the ammonium transporter (TC 2.A.49) family. Rh subfamily.</text>
</comment>
<evidence type="ECO:0000256" key="2">
    <source>
        <dbReference type="ARBA" id="ARBA00011036"/>
    </source>
</evidence>
<evidence type="ECO:0000256" key="1">
    <source>
        <dbReference type="ARBA" id="ARBA00004141"/>
    </source>
</evidence>
<accession>A0A7R8W2P1</accession>
<evidence type="ECO:0000256" key="4">
    <source>
        <dbReference type="ARBA" id="ARBA00022989"/>
    </source>
</evidence>
<reference evidence="7" key="1">
    <citation type="submission" date="2020-11" db="EMBL/GenBank/DDBJ databases">
        <authorList>
            <person name="Tran Van P."/>
        </authorList>
    </citation>
    <scope>NUCLEOTIDE SEQUENCE</scope>
</reference>
<evidence type="ECO:0000313" key="7">
    <source>
        <dbReference type="EMBL" id="CAD7223697.1"/>
    </source>
</evidence>
<protein>
    <recommendedName>
        <fullName evidence="6">Ammonium transporter AmtB-like domain-containing protein</fullName>
    </recommendedName>
</protein>
<evidence type="ECO:0000256" key="3">
    <source>
        <dbReference type="ARBA" id="ARBA00022692"/>
    </source>
</evidence>
<dbReference type="InterPro" id="IPR024041">
    <property type="entry name" value="NH4_transpt_AmtB-like_dom"/>
</dbReference>
<dbReference type="OrthoDB" id="534912at2759"/>
<dbReference type="SUPFAM" id="SSF111352">
    <property type="entry name" value="Ammonium transporter"/>
    <property type="match status" value="1"/>
</dbReference>
<dbReference type="GO" id="GO:0097272">
    <property type="term" value="P:ammonium homeostasis"/>
    <property type="evidence" value="ECO:0007669"/>
    <property type="project" value="TreeGrafter"/>
</dbReference>
<dbReference type="Pfam" id="PF00909">
    <property type="entry name" value="Ammonium_transp"/>
    <property type="match status" value="1"/>
</dbReference>
<keyword evidence="5" id="KW-0472">Membrane</keyword>
<proteinExistence type="inferred from homology"/>
<dbReference type="InterPro" id="IPR029020">
    <property type="entry name" value="Ammonium/urea_transptr"/>
</dbReference>
<keyword evidence="4" id="KW-1133">Transmembrane helix</keyword>
<dbReference type="PRINTS" id="PR00342">
    <property type="entry name" value="RHESUSRHD"/>
</dbReference>
<dbReference type="InterPro" id="IPR002229">
    <property type="entry name" value="RhesusRHD"/>
</dbReference>
<dbReference type="GO" id="GO:0005886">
    <property type="term" value="C:plasma membrane"/>
    <property type="evidence" value="ECO:0007669"/>
    <property type="project" value="InterPro"/>
</dbReference>
<keyword evidence="3" id="KW-0812">Transmembrane</keyword>
<dbReference type="AlphaFoldDB" id="A0A7R8W2P1"/>
<dbReference type="Gene3D" id="1.10.3430.10">
    <property type="entry name" value="Ammonium transporter AmtB like domains"/>
    <property type="match status" value="1"/>
</dbReference>
<dbReference type="GO" id="GO:0008519">
    <property type="term" value="F:ammonium channel activity"/>
    <property type="evidence" value="ECO:0007669"/>
    <property type="project" value="InterPro"/>
</dbReference>
<sequence>MKAKTTVVFMTFEVIVIMLMGLFVDFEATDEDPTGVIHNFFKRNDYATLQSRIMGAELQCRTALFFILCEIVFIVLFAVYVENPRFADEEADHTAGEDPSHAQPTLPPKRDLYAMFQDTHVMIFVGFGFLMTFLRHYGYSAVGINFLLGAFFVQWAILCQGGFHSYFMGHPSIHMTLNTILNADIAVASVLISFGALLGRTTPMQLFFMGLVEIVLFSINEFVVYNVLKAFDAGGSIVVHTFGALFGMFCSLAMINRKASKEEDAHMNRTSNYFSNLFSMIGTIFLWVFWPSFNAALTEEEDQVTAVTNTYLSLAASVVATFAISYFVVHGGKIEMEHVQNATLAGGVAIGAVCDKIEHPFGALIIGFLAGTISTLGYRFLTPLLEKKLQMYDTCGVNNLHGMPGIFSGIASCFILMAEFHNSELDSEELSFHYHANGTQLLHKKSELHVDAWEEVSRTNRDQALAQFEALAMTIGIAIVGGLITGFILRLTFFGQVHKSHWYEDHHNFELPDLDEDGIRRHGSNLGAGAVDRIFKIKETQKQTAKELHDALEKGL</sequence>
<gene>
    <name evidence="7" type="ORF">CTOB1V02_LOCUS1677</name>
</gene>
<evidence type="ECO:0000256" key="5">
    <source>
        <dbReference type="ARBA" id="ARBA00023136"/>
    </source>
</evidence>
<name>A0A7R8W2P1_9CRUS</name>
<organism evidence="7">
    <name type="scientific">Cyprideis torosa</name>
    <dbReference type="NCBI Taxonomy" id="163714"/>
    <lineage>
        <taxon>Eukaryota</taxon>
        <taxon>Metazoa</taxon>
        <taxon>Ecdysozoa</taxon>
        <taxon>Arthropoda</taxon>
        <taxon>Crustacea</taxon>
        <taxon>Oligostraca</taxon>
        <taxon>Ostracoda</taxon>
        <taxon>Podocopa</taxon>
        <taxon>Podocopida</taxon>
        <taxon>Cytherocopina</taxon>
        <taxon>Cytheroidea</taxon>
        <taxon>Cytherideidae</taxon>
        <taxon>Cyprideis</taxon>
    </lineage>
</organism>
<dbReference type="PANTHER" id="PTHR11730">
    <property type="entry name" value="AMMONIUM TRANSPORTER"/>
    <property type="match status" value="1"/>
</dbReference>